<evidence type="ECO:0000256" key="4">
    <source>
        <dbReference type="ARBA" id="ARBA00022475"/>
    </source>
</evidence>
<feature type="transmembrane region" description="Helical" evidence="8">
    <location>
        <begin position="154"/>
        <end position="175"/>
    </location>
</feature>
<organism evidence="9 10">
    <name type="scientific">Paenibacillus hodogayensis</name>
    <dbReference type="NCBI Taxonomy" id="279208"/>
    <lineage>
        <taxon>Bacteria</taxon>
        <taxon>Bacillati</taxon>
        <taxon>Bacillota</taxon>
        <taxon>Bacilli</taxon>
        <taxon>Bacillales</taxon>
        <taxon>Paenibacillaceae</taxon>
        <taxon>Paenibacillus</taxon>
    </lineage>
</organism>
<keyword evidence="10" id="KW-1185">Reference proteome</keyword>
<keyword evidence="7 8" id="KW-0472">Membrane</keyword>
<reference evidence="9 10" key="1">
    <citation type="submission" date="2024-09" db="EMBL/GenBank/DDBJ databases">
        <authorList>
            <person name="Sun Q."/>
            <person name="Mori K."/>
        </authorList>
    </citation>
    <scope>NUCLEOTIDE SEQUENCE [LARGE SCALE GENOMIC DNA]</scope>
    <source>
        <strain evidence="9 10">JCM 12520</strain>
    </source>
</reference>
<feature type="transmembrane region" description="Helical" evidence="8">
    <location>
        <begin position="122"/>
        <end position="142"/>
    </location>
</feature>
<evidence type="ECO:0000256" key="5">
    <source>
        <dbReference type="ARBA" id="ARBA00022692"/>
    </source>
</evidence>
<name>A0ABV5W1X4_9BACL</name>
<feature type="transmembrane region" description="Helical" evidence="8">
    <location>
        <begin position="97"/>
        <end position="116"/>
    </location>
</feature>
<protein>
    <submittedName>
        <fullName evidence="9">FecCD family ABC transporter permease</fullName>
    </submittedName>
</protein>
<keyword evidence="3" id="KW-0813">Transport</keyword>
<evidence type="ECO:0000256" key="2">
    <source>
        <dbReference type="ARBA" id="ARBA00007935"/>
    </source>
</evidence>
<dbReference type="InterPro" id="IPR000522">
    <property type="entry name" value="ABC_transptr_permease_BtuC"/>
</dbReference>
<evidence type="ECO:0000256" key="3">
    <source>
        <dbReference type="ARBA" id="ARBA00022448"/>
    </source>
</evidence>
<feature type="transmembrane region" description="Helical" evidence="8">
    <location>
        <begin position="284"/>
        <end position="306"/>
    </location>
</feature>
<accession>A0ABV5W1X4</accession>
<gene>
    <name evidence="9" type="ORF">ACFFNY_23665</name>
</gene>
<evidence type="ECO:0000313" key="10">
    <source>
        <dbReference type="Proteomes" id="UP001589619"/>
    </source>
</evidence>
<evidence type="ECO:0000313" key="9">
    <source>
        <dbReference type="EMBL" id="MFB9754577.1"/>
    </source>
</evidence>
<dbReference type="PANTHER" id="PTHR30472:SF1">
    <property type="entry name" value="FE(3+) DICITRATE TRANSPORT SYSTEM PERMEASE PROTEIN FECC-RELATED"/>
    <property type="match status" value="1"/>
</dbReference>
<dbReference type="Gene3D" id="1.10.3470.10">
    <property type="entry name" value="ABC transporter involved in vitamin B12 uptake, BtuC"/>
    <property type="match status" value="1"/>
</dbReference>
<proteinExistence type="inferred from homology"/>
<feature type="transmembrane region" description="Helical" evidence="8">
    <location>
        <begin position="66"/>
        <end position="85"/>
    </location>
</feature>
<dbReference type="Proteomes" id="UP001589619">
    <property type="component" value="Unassembled WGS sequence"/>
</dbReference>
<evidence type="ECO:0000256" key="7">
    <source>
        <dbReference type="ARBA" id="ARBA00023136"/>
    </source>
</evidence>
<comment type="caution">
    <text evidence="9">The sequence shown here is derived from an EMBL/GenBank/DDBJ whole genome shotgun (WGS) entry which is preliminary data.</text>
</comment>
<dbReference type="RefSeq" id="WP_344909173.1">
    <property type="nucleotide sequence ID" value="NZ_BAAAYO010000008.1"/>
</dbReference>
<dbReference type="EMBL" id="JBHMAG010000016">
    <property type="protein sequence ID" value="MFB9754577.1"/>
    <property type="molecule type" value="Genomic_DNA"/>
</dbReference>
<evidence type="ECO:0000256" key="6">
    <source>
        <dbReference type="ARBA" id="ARBA00022989"/>
    </source>
</evidence>
<comment type="similarity">
    <text evidence="2">Belongs to the binding-protein-dependent transport system permease family. FecCD subfamily.</text>
</comment>
<feature type="transmembrane region" description="Helical" evidence="8">
    <location>
        <begin position="202"/>
        <end position="226"/>
    </location>
</feature>
<dbReference type="Pfam" id="PF01032">
    <property type="entry name" value="FecCD"/>
    <property type="match status" value="1"/>
</dbReference>
<dbReference type="InterPro" id="IPR037294">
    <property type="entry name" value="ABC_BtuC-like"/>
</dbReference>
<evidence type="ECO:0000256" key="8">
    <source>
        <dbReference type="SAM" id="Phobius"/>
    </source>
</evidence>
<keyword evidence="5 8" id="KW-0812">Transmembrane</keyword>
<feature type="transmembrane region" description="Helical" evidence="8">
    <location>
        <begin position="312"/>
        <end position="330"/>
    </location>
</feature>
<keyword evidence="6 8" id="KW-1133">Transmembrane helix</keyword>
<dbReference type="CDD" id="cd06550">
    <property type="entry name" value="TM_ABC_iron-siderophores_like"/>
    <property type="match status" value="1"/>
</dbReference>
<sequence>MTLWMRSRTGKLVVLAAGAIALLLCMLASILYGIHQFTIHDLWLAYSQFDGSNEHLILKNTRVPRAFIAALVGAALAVAGAVMQVLTKNPLASPSVFGINSGAVLFIVIGLAAFGSSLTMSSMIWIAFAGAAVSTLLVYTLGLQGRGGFEPIKLTLAGAAVAAFASSVTSGILLINKQSLDSALFWMVGSVAGRQLDHLMIVLPYMIAGLVLAMLLSGSLNVMALGEDVTKGLGQRIMLIRVLSAIAVVLLAGGAVSVAGPIAFIGLIVPHLCRYIVGHDHRWLLPYCALLGAMLLVTADIASRFILMPKEIPVGVATALIGVPFLIHVARRSKHV</sequence>
<feature type="transmembrane region" description="Helical" evidence="8">
    <location>
        <begin position="12"/>
        <end position="34"/>
    </location>
</feature>
<comment type="subcellular location">
    <subcellularLocation>
        <location evidence="1">Cell membrane</location>
        <topology evidence="1">Multi-pass membrane protein</topology>
    </subcellularLocation>
</comment>
<evidence type="ECO:0000256" key="1">
    <source>
        <dbReference type="ARBA" id="ARBA00004651"/>
    </source>
</evidence>
<keyword evidence="4" id="KW-1003">Cell membrane</keyword>
<dbReference type="SUPFAM" id="SSF81345">
    <property type="entry name" value="ABC transporter involved in vitamin B12 uptake, BtuC"/>
    <property type="match status" value="1"/>
</dbReference>
<dbReference type="PANTHER" id="PTHR30472">
    <property type="entry name" value="FERRIC ENTEROBACTIN TRANSPORT SYSTEM PERMEASE PROTEIN"/>
    <property type="match status" value="1"/>
</dbReference>